<name>F2RTT3_TRIT1</name>
<organism evidence="1 2">
    <name type="scientific">Trichophyton tonsurans (strain CBS 112818)</name>
    <name type="common">Scalp ringworm fungus</name>
    <dbReference type="NCBI Taxonomy" id="647933"/>
    <lineage>
        <taxon>Eukaryota</taxon>
        <taxon>Fungi</taxon>
        <taxon>Dikarya</taxon>
        <taxon>Ascomycota</taxon>
        <taxon>Pezizomycotina</taxon>
        <taxon>Eurotiomycetes</taxon>
        <taxon>Eurotiomycetidae</taxon>
        <taxon>Onygenales</taxon>
        <taxon>Arthrodermataceae</taxon>
        <taxon>Trichophyton</taxon>
    </lineage>
</organism>
<evidence type="ECO:0000313" key="1">
    <source>
        <dbReference type="EMBL" id="EGD94732.1"/>
    </source>
</evidence>
<dbReference type="AlphaFoldDB" id="F2RTT3"/>
<dbReference type="Proteomes" id="UP000009172">
    <property type="component" value="Unassembled WGS sequence"/>
</dbReference>
<dbReference type="EMBL" id="GG698484">
    <property type="protein sequence ID" value="EGD94732.1"/>
    <property type="molecule type" value="Genomic_DNA"/>
</dbReference>
<accession>F2RTT3</accession>
<dbReference type="HOGENOM" id="CLU_994634_0_0_1"/>
<proteinExistence type="predicted"/>
<sequence>MDKPVCWRPPSGSLLASRELSVLGHPVVSFSWVVLSWRIVKMGKMDGLGEGDAVLGQKVPLTSLRSPTAPCQQGHWYLWPPSPVVCWPLPVPQTPHTRRTSDGRLLLLARSLARRRRRLLKIRCSTRGPVATPYFLLCGRRLRGKENERAGDLLLLTRPWQRRCDRDGRHFSPNSHPREPGLEAVSLSQASRLPSVCTSVTNGVLGAGAGEPSQQRLRNEVLATFIARVESTSLAGLISISGRDHRDGRKKGEKAKKESAVMVMAGFSCTHPPLHMRVLK</sequence>
<protein>
    <submittedName>
        <fullName evidence="1">Uncharacterized protein</fullName>
    </submittedName>
</protein>
<evidence type="ECO:0000313" key="2">
    <source>
        <dbReference type="Proteomes" id="UP000009172"/>
    </source>
</evidence>
<gene>
    <name evidence="1" type="ORF">TESG_02238</name>
</gene>
<keyword evidence="2" id="KW-1185">Reference proteome</keyword>
<reference evidence="2" key="1">
    <citation type="journal article" date="2012" name="MBio">
        <title>Comparative genome analysis of Trichophyton rubrum and related dermatophytes reveals candidate genes involved in infection.</title>
        <authorList>
            <person name="Martinez D.A."/>
            <person name="Oliver B.G."/>
            <person name="Graeser Y."/>
            <person name="Goldberg J.M."/>
            <person name="Li W."/>
            <person name="Martinez-Rossi N.M."/>
            <person name="Monod M."/>
            <person name="Shelest E."/>
            <person name="Barton R.C."/>
            <person name="Birch E."/>
            <person name="Brakhage A.A."/>
            <person name="Chen Z."/>
            <person name="Gurr S.J."/>
            <person name="Heiman D."/>
            <person name="Heitman J."/>
            <person name="Kosti I."/>
            <person name="Rossi A."/>
            <person name="Saif S."/>
            <person name="Samalova M."/>
            <person name="Saunders C.W."/>
            <person name="Shea T."/>
            <person name="Summerbell R.C."/>
            <person name="Xu J."/>
            <person name="Young S."/>
            <person name="Zeng Q."/>
            <person name="Birren B.W."/>
            <person name="Cuomo C.A."/>
            <person name="White T.C."/>
        </authorList>
    </citation>
    <scope>NUCLEOTIDE SEQUENCE [LARGE SCALE GENOMIC DNA]</scope>
    <source>
        <strain evidence="2">CBS 112818</strain>
    </source>
</reference>